<comment type="similarity">
    <text evidence="1 2">Belongs to the UPF0473 family.</text>
</comment>
<evidence type="ECO:0000256" key="1">
    <source>
        <dbReference type="ARBA" id="ARBA00008439"/>
    </source>
</evidence>
<dbReference type="Pfam" id="PF06949">
    <property type="entry name" value="DUF1292"/>
    <property type="match status" value="1"/>
</dbReference>
<gene>
    <name evidence="3" type="ORF">FKZ59_03660</name>
</gene>
<sequence>MAHNHEFEERQITVIDEDGNEQLCEVIHTFDSEKFGKSYVLYTPVGAEEDEEGQIEIFASSFIPGENGEEGELFPIETEEEWDMIEEVIHSLEEEFEEEEDED</sequence>
<evidence type="ECO:0000313" key="4">
    <source>
        <dbReference type="Proteomes" id="UP000315753"/>
    </source>
</evidence>
<organism evidence="3 4">
    <name type="scientific">Ureibacillus terrenus</name>
    <dbReference type="NCBI Taxonomy" id="118246"/>
    <lineage>
        <taxon>Bacteria</taxon>
        <taxon>Bacillati</taxon>
        <taxon>Bacillota</taxon>
        <taxon>Bacilli</taxon>
        <taxon>Bacillales</taxon>
        <taxon>Caryophanaceae</taxon>
        <taxon>Ureibacillus</taxon>
    </lineage>
</organism>
<evidence type="ECO:0000256" key="2">
    <source>
        <dbReference type="HAMAP-Rule" id="MF_01448"/>
    </source>
</evidence>
<dbReference type="RefSeq" id="WP_141601384.1">
    <property type="nucleotide sequence ID" value="NZ_JARMSB010000014.1"/>
</dbReference>
<dbReference type="OrthoDB" id="2086132at2"/>
<reference evidence="3 4" key="1">
    <citation type="submission" date="2019-06" db="EMBL/GenBank/DDBJ databases">
        <title>Genome sequence of Ureibacillus terrenus.</title>
        <authorList>
            <person name="Maclea K.S."/>
            <person name="Simoes M."/>
        </authorList>
    </citation>
    <scope>NUCLEOTIDE SEQUENCE [LARGE SCALE GENOMIC DNA]</scope>
    <source>
        <strain evidence="3 4">ATCC BAA-384</strain>
    </source>
</reference>
<comment type="caution">
    <text evidence="3">The sequence shown here is derived from an EMBL/GenBank/DDBJ whole genome shotgun (WGS) entry which is preliminary data.</text>
</comment>
<dbReference type="NCBIfam" id="NF010221">
    <property type="entry name" value="PRK13678.2-4"/>
    <property type="match status" value="1"/>
</dbReference>
<dbReference type="NCBIfam" id="NF010217">
    <property type="entry name" value="PRK13678.1-4"/>
    <property type="match status" value="1"/>
</dbReference>
<name>A0A540V4Y8_9BACL</name>
<accession>A0A540V4Y8</accession>
<evidence type="ECO:0000313" key="3">
    <source>
        <dbReference type="EMBL" id="TQE91825.1"/>
    </source>
</evidence>
<dbReference type="Proteomes" id="UP000315753">
    <property type="component" value="Unassembled WGS sequence"/>
</dbReference>
<dbReference type="EMBL" id="VIGD01000003">
    <property type="protein sequence ID" value="TQE91825.1"/>
    <property type="molecule type" value="Genomic_DNA"/>
</dbReference>
<dbReference type="PANTHER" id="PTHR40066">
    <property type="entry name" value="UPF0473 PROTEIN CBO2561/CLC_2432"/>
    <property type="match status" value="1"/>
</dbReference>
<proteinExistence type="inferred from homology"/>
<dbReference type="InterPro" id="IPR009711">
    <property type="entry name" value="UPF0473"/>
</dbReference>
<dbReference type="AlphaFoldDB" id="A0A540V4Y8"/>
<dbReference type="NCBIfam" id="NF010215">
    <property type="entry name" value="PRK13678.1-2"/>
    <property type="match status" value="1"/>
</dbReference>
<protein>
    <recommendedName>
        <fullName evidence="2">UPF0473 protein FKZ59_03660</fullName>
    </recommendedName>
</protein>
<keyword evidence="4" id="KW-1185">Reference proteome</keyword>
<dbReference type="HAMAP" id="MF_01448">
    <property type="entry name" value="UPF0473"/>
    <property type="match status" value="1"/>
</dbReference>
<dbReference type="PANTHER" id="PTHR40066:SF1">
    <property type="entry name" value="UPF0473 PROTEIN CBO2561_CLC_2432"/>
    <property type="match status" value="1"/>
</dbReference>